<dbReference type="AlphaFoldDB" id="A0A0E9UEE5"/>
<organism evidence="2">
    <name type="scientific">Anguilla anguilla</name>
    <name type="common">European freshwater eel</name>
    <name type="synonym">Muraena anguilla</name>
    <dbReference type="NCBI Taxonomy" id="7936"/>
    <lineage>
        <taxon>Eukaryota</taxon>
        <taxon>Metazoa</taxon>
        <taxon>Chordata</taxon>
        <taxon>Craniata</taxon>
        <taxon>Vertebrata</taxon>
        <taxon>Euteleostomi</taxon>
        <taxon>Actinopterygii</taxon>
        <taxon>Neopterygii</taxon>
        <taxon>Teleostei</taxon>
        <taxon>Anguilliformes</taxon>
        <taxon>Anguillidae</taxon>
        <taxon>Anguilla</taxon>
    </lineage>
</organism>
<proteinExistence type="predicted"/>
<keyword evidence="1" id="KW-1133">Transmembrane helix</keyword>
<reference evidence="2" key="1">
    <citation type="submission" date="2014-11" db="EMBL/GenBank/DDBJ databases">
        <authorList>
            <person name="Amaro Gonzalez C."/>
        </authorList>
    </citation>
    <scope>NUCLEOTIDE SEQUENCE</scope>
</reference>
<feature type="transmembrane region" description="Helical" evidence="1">
    <location>
        <begin position="6"/>
        <end position="28"/>
    </location>
</feature>
<dbReference type="EMBL" id="GBXM01044982">
    <property type="protein sequence ID" value="JAH63595.1"/>
    <property type="molecule type" value="Transcribed_RNA"/>
</dbReference>
<name>A0A0E9UEE5_ANGAN</name>
<sequence length="55" mass="6342">MLTDYFFNIVLLFVISLYIMYFLSPLILTTFQLAYAVYMATPVDVAKSVYTVEST</sequence>
<protein>
    <submittedName>
        <fullName evidence="2">Uncharacterized protein</fullName>
    </submittedName>
</protein>
<evidence type="ECO:0000256" key="1">
    <source>
        <dbReference type="SAM" id="Phobius"/>
    </source>
</evidence>
<evidence type="ECO:0000313" key="2">
    <source>
        <dbReference type="EMBL" id="JAH63595.1"/>
    </source>
</evidence>
<keyword evidence="1" id="KW-0472">Membrane</keyword>
<accession>A0A0E9UEE5</accession>
<reference evidence="2" key="2">
    <citation type="journal article" date="2015" name="Fish Shellfish Immunol.">
        <title>Early steps in the European eel (Anguilla anguilla)-Vibrio vulnificus interaction in the gills: Role of the RtxA13 toxin.</title>
        <authorList>
            <person name="Callol A."/>
            <person name="Pajuelo D."/>
            <person name="Ebbesson L."/>
            <person name="Teles M."/>
            <person name="MacKenzie S."/>
            <person name="Amaro C."/>
        </authorList>
    </citation>
    <scope>NUCLEOTIDE SEQUENCE</scope>
</reference>
<keyword evidence="1" id="KW-0812">Transmembrane</keyword>